<evidence type="ECO:0000313" key="4">
    <source>
        <dbReference type="RefSeq" id="XP_056862214.1"/>
    </source>
</evidence>
<sequence length="301" mass="34992">MDYSEYGKVQDENEEENEVFFEDFKRTYGNEGEISIANNIYVNQSFVSKHALVLELRLTTVRFRFSFRIYKSTRTIFVATCRVNGCGWKLRASLKHGTNTFWVTKLFIDRVGIIDGLNPQHIKDVIRIMFGMNLDYNISYRALLYTQELVRGSAEDGYERLPSYLEQIAKANTVSITGIELDSESRFKYPCLSFGASIRGFQYQRRIIVVDGNHLSGKYEDAENEESWEWFFTKLASCVSNQFPLVIVSDRHASLKSACDKVFPWETRRICYYHLQCNIVQKYKGKHILYLVKGAAYAHTL</sequence>
<evidence type="ECO:0000259" key="1">
    <source>
        <dbReference type="Pfam" id="PF03108"/>
    </source>
</evidence>
<dbReference type="PANTHER" id="PTHR31973:SF195">
    <property type="entry name" value="MUDR FAMILY TRANSPOSASE"/>
    <property type="match status" value="1"/>
</dbReference>
<dbReference type="InterPro" id="IPR004332">
    <property type="entry name" value="Transposase_MuDR"/>
</dbReference>
<feature type="domain" description="MULE transposase" evidence="2">
    <location>
        <begin position="222"/>
        <end position="276"/>
    </location>
</feature>
<dbReference type="RefSeq" id="XP_056862214.1">
    <property type="nucleotide sequence ID" value="XM_057006234.1"/>
</dbReference>
<keyword evidence="3" id="KW-1185">Reference proteome</keyword>
<feature type="domain" description="Transposase MuDR plant" evidence="1">
    <location>
        <begin position="56"/>
        <end position="102"/>
    </location>
</feature>
<gene>
    <name evidence="4" type="primary">LOC108832553</name>
</gene>
<evidence type="ECO:0000259" key="2">
    <source>
        <dbReference type="Pfam" id="PF10551"/>
    </source>
</evidence>
<proteinExistence type="predicted"/>
<evidence type="ECO:0000313" key="3">
    <source>
        <dbReference type="Proteomes" id="UP000504610"/>
    </source>
</evidence>
<organism evidence="3 4">
    <name type="scientific">Raphanus sativus</name>
    <name type="common">Radish</name>
    <name type="synonym">Raphanus raphanistrum var. sativus</name>
    <dbReference type="NCBI Taxonomy" id="3726"/>
    <lineage>
        <taxon>Eukaryota</taxon>
        <taxon>Viridiplantae</taxon>
        <taxon>Streptophyta</taxon>
        <taxon>Embryophyta</taxon>
        <taxon>Tracheophyta</taxon>
        <taxon>Spermatophyta</taxon>
        <taxon>Magnoliopsida</taxon>
        <taxon>eudicotyledons</taxon>
        <taxon>Gunneridae</taxon>
        <taxon>Pentapetalae</taxon>
        <taxon>rosids</taxon>
        <taxon>malvids</taxon>
        <taxon>Brassicales</taxon>
        <taxon>Brassicaceae</taxon>
        <taxon>Brassiceae</taxon>
        <taxon>Raphanus</taxon>
    </lineage>
</organism>
<dbReference type="GeneID" id="108832553"/>
<reference evidence="3" key="1">
    <citation type="journal article" date="2019" name="Database">
        <title>The radish genome database (RadishGD): an integrated information resource for radish genomics.</title>
        <authorList>
            <person name="Yu H.J."/>
            <person name="Baek S."/>
            <person name="Lee Y.J."/>
            <person name="Cho A."/>
            <person name="Mun J.H."/>
        </authorList>
    </citation>
    <scope>NUCLEOTIDE SEQUENCE [LARGE SCALE GENOMIC DNA]</scope>
    <source>
        <strain evidence="3">cv. WK10039</strain>
    </source>
</reference>
<name>A0A9W3DEE5_RAPSA</name>
<dbReference type="OrthoDB" id="1110368at2759"/>
<dbReference type="Proteomes" id="UP000504610">
    <property type="component" value="Chromosome 3"/>
</dbReference>
<dbReference type="PANTHER" id="PTHR31973">
    <property type="entry name" value="POLYPROTEIN, PUTATIVE-RELATED"/>
    <property type="match status" value="1"/>
</dbReference>
<dbReference type="Pfam" id="PF10551">
    <property type="entry name" value="MULE"/>
    <property type="match status" value="1"/>
</dbReference>
<protein>
    <submittedName>
        <fullName evidence="4">Uncharacterized protein LOC108832553</fullName>
    </submittedName>
</protein>
<dbReference type="Pfam" id="PF03108">
    <property type="entry name" value="DBD_Tnp_Mut"/>
    <property type="match status" value="1"/>
</dbReference>
<dbReference type="AlphaFoldDB" id="A0A9W3DEE5"/>
<accession>A0A9W3DEE5</accession>
<dbReference type="InterPro" id="IPR018289">
    <property type="entry name" value="MULE_transposase_dom"/>
</dbReference>
<reference evidence="4" key="2">
    <citation type="submission" date="2025-08" db="UniProtKB">
        <authorList>
            <consortium name="RefSeq"/>
        </authorList>
    </citation>
    <scope>IDENTIFICATION</scope>
    <source>
        <tissue evidence="4">Leaf</tissue>
    </source>
</reference>
<dbReference type="KEGG" id="rsz:108832553"/>